<proteinExistence type="inferred from homology"/>
<gene>
    <name evidence="7" type="ORF">PTRA_a3379</name>
</gene>
<dbReference type="GO" id="GO:0009252">
    <property type="term" value="P:peptidoglycan biosynthetic process"/>
    <property type="evidence" value="ECO:0007669"/>
    <property type="project" value="TreeGrafter"/>
</dbReference>
<dbReference type="EMBL" id="CP011034">
    <property type="protein sequence ID" value="ALS34363.1"/>
    <property type="molecule type" value="Genomic_DNA"/>
</dbReference>
<dbReference type="AlphaFoldDB" id="A0A0U2WR54"/>
<dbReference type="PATRIC" id="fig|1315283.4.peg.2950"/>
<dbReference type="GO" id="GO:0009279">
    <property type="term" value="C:cell outer membrane"/>
    <property type="evidence" value="ECO:0007669"/>
    <property type="project" value="UniProtKB-SubCell"/>
</dbReference>
<dbReference type="InterPro" id="IPR010583">
    <property type="entry name" value="MipA"/>
</dbReference>
<feature type="chain" id="PRO_5006833769" evidence="6">
    <location>
        <begin position="26"/>
        <end position="249"/>
    </location>
</feature>
<organism evidence="7">
    <name type="scientific">Pseudoalteromonas translucida KMM 520</name>
    <dbReference type="NCBI Taxonomy" id="1315283"/>
    <lineage>
        <taxon>Bacteria</taxon>
        <taxon>Pseudomonadati</taxon>
        <taxon>Pseudomonadota</taxon>
        <taxon>Gammaproteobacteria</taxon>
        <taxon>Alteromonadales</taxon>
        <taxon>Pseudoalteromonadaceae</taxon>
        <taxon>Pseudoalteromonas</taxon>
    </lineage>
</organism>
<evidence type="ECO:0000256" key="6">
    <source>
        <dbReference type="SAM" id="SignalP"/>
    </source>
</evidence>
<keyword evidence="3 6" id="KW-0732">Signal</keyword>
<evidence type="ECO:0000313" key="8">
    <source>
        <dbReference type="Proteomes" id="UP000065261"/>
    </source>
</evidence>
<evidence type="ECO:0000256" key="4">
    <source>
        <dbReference type="ARBA" id="ARBA00023136"/>
    </source>
</evidence>
<feature type="signal peptide" evidence="6">
    <location>
        <begin position="1"/>
        <end position="25"/>
    </location>
</feature>
<evidence type="ECO:0000313" key="7">
    <source>
        <dbReference type="EMBL" id="ALS34363.1"/>
    </source>
</evidence>
<dbReference type="OrthoDB" id="8562138at2"/>
<name>A0A0U2WR54_9GAMM</name>
<dbReference type="Proteomes" id="UP000065261">
    <property type="component" value="Chromosome I"/>
</dbReference>
<keyword evidence="5" id="KW-0998">Cell outer membrane</keyword>
<evidence type="ECO:0000256" key="1">
    <source>
        <dbReference type="ARBA" id="ARBA00004442"/>
    </source>
</evidence>
<sequence>MNTYMTNSLRVLVTTLIFTASAAHAESRWSVAGGVISVESPYADTDSKTLGLPMVNYTGERLTLKGYMLDYKLLGDEGLNWSVILEPGQFFDSTDSDNVAIKALNERKMSLYAGTKVSYAASFGRVSASISHDVLGHGDGAKFKTDYSYPVKLTKELMLAPFVGVEINSSQLSNYYYGVAEGESSTFDAYELSSTVNYNIGLLASYQLNKNWNVNALVKFNQLDADIEDSPIIDTDNLTTAMMSITYHF</sequence>
<dbReference type="Pfam" id="PF06629">
    <property type="entry name" value="MipA"/>
    <property type="match status" value="1"/>
</dbReference>
<keyword evidence="4" id="KW-0472">Membrane</keyword>
<dbReference type="PANTHER" id="PTHR38776">
    <property type="entry name" value="MLTA-INTERACTING PROTEIN-RELATED"/>
    <property type="match status" value="1"/>
</dbReference>
<accession>A0A0U2WR54</accession>
<comment type="subcellular location">
    <subcellularLocation>
        <location evidence="1">Cell outer membrane</location>
    </subcellularLocation>
</comment>
<dbReference type="Gene3D" id="2.40.160.20">
    <property type="match status" value="1"/>
</dbReference>
<reference evidence="7 8" key="1">
    <citation type="submission" date="2015-03" db="EMBL/GenBank/DDBJ databases">
        <authorList>
            <person name="Murphy D."/>
        </authorList>
    </citation>
    <scope>NUCLEOTIDE SEQUENCE [LARGE SCALE GENOMIC DNA]</scope>
    <source>
        <strain evidence="7 8">KMM 520</strain>
    </source>
</reference>
<evidence type="ECO:0000256" key="2">
    <source>
        <dbReference type="ARBA" id="ARBA00005722"/>
    </source>
</evidence>
<dbReference type="KEGG" id="ptn:PTRA_a3379"/>
<evidence type="ECO:0000256" key="5">
    <source>
        <dbReference type="ARBA" id="ARBA00023237"/>
    </source>
</evidence>
<evidence type="ECO:0000256" key="3">
    <source>
        <dbReference type="ARBA" id="ARBA00022729"/>
    </source>
</evidence>
<dbReference type="PANTHER" id="PTHR38776:SF1">
    <property type="entry name" value="MLTA-INTERACTING PROTEIN-RELATED"/>
    <property type="match status" value="1"/>
</dbReference>
<comment type="similarity">
    <text evidence="2">Belongs to the MipA/OmpV family.</text>
</comment>
<protein>
    <submittedName>
        <fullName evidence="7">Outer membrane protein</fullName>
    </submittedName>
</protein>